<reference evidence="3" key="1">
    <citation type="submission" date="2022-11" db="EMBL/GenBank/DDBJ databases">
        <title>Centuries of genome instability and evolution in soft-shell clam transmissible cancer (bioRxiv).</title>
        <authorList>
            <person name="Hart S.F.M."/>
            <person name="Yonemitsu M.A."/>
            <person name="Giersch R.M."/>
            <person name="Beal B.F."/>
            <person name="Arriagada G."/>
            <person name="Davis B.W."/>
            <person name="Ostrander E.A."/>
            <person name="Goff S.P."/>
            <person name="Metzger M.J."/>
        </authorList>
    </citation>
    <scope>NUCLEOTIDE SEQUENCE</scope>
    <source>
        <strain evidence="3">MELC-2E11</strain>
        <tissue evidence="3">Siphon/mantle</tissue>
    </source>
</reference>
<dbReference type="Proteomes" id="UP001164746">
    <property type="component" value="Chromosome 13"/>
</dbReference>
<evidence type="ECO:0000259" key="2">
    <source>
        <dbReference type="Pfam" id="PF12736"/>
    </source>
</evidence>
<protein>
    <recommendedName>
        <fullName evidence="2">CABIT domain-containing protein</fullName>
    </recommendedName>
</protein>
<name>A0ABY7FMI3_MYAAR</name>
<feature type="compositionally biased region" description="Polar residues" evidence="1">
    <location>
        <begin position="783"/>
        <end position="793"/>
    </location>
</feature>
<dbReference type="EMBL" id="CP111024">
    <property type="protein sequence ID" value="WAR23405.1"/>
    <property type="molecule type" value="Genomic_DNA"/>
</dbReference>
<feature type="region of interest" description="Disordered" evidence="1">
    <location>
        <begin position="756"/>
        <end position="803"/>
    </location>
</feature>
<feature type="region of interest" description="Disordered" evidence="1">
    <location>
        <begin position="845"/>
        <end position="865"/>
    </location>
</feature>
<feature type="domain" description="CABIT" evidence="2">
    <location>
        <begin position="55"/>
        <end position="295"/>
    </location>
</feature>
<feature type="compositionally biased region" description="Basic and acidic residues" evidence="1">
    <location>
        <begin position="794"/>
        <end position="803"/>
    </location>
</feature>
<sequence>MECILFNWTTIGAMGRKWRRREQAAIATEEPNDYKWSSQSYTLKGILASFKLPPILLHSRRTSRKVFARCVRTGEGGTVKELLPEVVIPEDYAGWFKLSKGLEFAKPVPHKSVEAIAETSSGFFLCTTEFNAIVVTESVEDDENSSASFVRPVVEGEVLRKTGIQKLNRLLLPEPERSFTLDNRYLLCIDEKDCELFVPLSQTGLFYEVSDGNFDKNDNSVVQISDLLDEMVELPLYVRHILGDPPPISKFYSPNLKLVRVMEEETVMGSTLETDEEALPLEIQSNSPIKFEIALNTRMLQLCSEYTEAVELCNNLSPSYVTDMKLAVTFKLKPEEETITGVAEGQDNPAFSPDSNEQLDSLTNSMRTTLTTNSAGKESECGEEEANSEFNIQWQPTPNPSARNTPDNTCAENDKENECESVDGSVDTEQAKKLNTVLGGHFFNTEQRPYENIVSTNISPPVQWLSKSLSDTNLGQSEQSEYFVFNSNQTVDSVSPYDHITEEITDFSVRPTEADVNTEICGSPVVIAPPMCFSDSLSSLPSTMTARSSKSSNVPSSNSTVASSNISLSEFFSKVKHENQNFNMDVDEEGPPEPVVPTYSNSYMFTGDVFISPDSDGSTESLHSRAESDISSRGSICESWNSWEENKYRVVRRKNIQEIPRNGRTNPLPVAIDSRSDSGQGRSVSLCDDLIHFDDPSKTSSTSSIVTCKVADEMVSSCNDLRLSLDEITRHARDSHVESSWQAFCLERSSSLPVRSASKPQIRDIDENQSQSWEQISPRRSESNSNSLMSTPRYSDKSKHVTKPKDLRLNLAHEDKLQLISDTCSEDSSQYSNRSVDSANEQLYSGDNSFTLSESSDSSDMSVTEGPESVLAAIAEMNVYLDQVSTGDSANQGSAHAQDSASIKQKIKIQREIKRKQFGNWNDNAVII</sequence>
<dbReference type="InterPro" id="IPR025946">
    <property type="entry name" value="CABIT_dom"/>
</dbReference>
<evidence type="ECO:0000313" key="3">
    <source>
        <dbReference type="EMBL" id="WAR23405.1"/>
    </source>
</evidence>
<feature type="compositionally biased region" description="Polar residues" evidence="1">
    <location>
        <begin position="390"/>
        <end position="411"/>
    </location>
</feature>
<evidence type="ECO:0000313" key="4">
    <source>
        <dbReference type="Proteomes" id="UP001164746"/>
    </source>
</evidence>
<gene>
    <name evidence="3" type="ORF">MAR_037074</name>
</gene>
<dbReference type="Pfam" id="PF12736">
    <property type="entry name" value="CABIT"/>
    <property type="match status" value="1"/>
</dbReference>
<feature type="compositionally biased region" description="Low complexity" evidence="1">
    <location>
        <begin position="847"/>
        <end position="862"/>
    </location>
</feature>
<keyword evidence="4" id="KW-1185">Reference proteome</keyword>
<evidence type="ECO:0000256" key="1">
    <source>
        <dbReference type="SAM" id="MobiDB-lite"/>
    </source>
</evidence>
<feature type="region of interest" description="Disordered" evidence="1">
    <location>
        <begin position="371"/>
        <end position="424"/>
    </location>
</feature>
<accession>A0ABY7FMI3</accession>
<proteinExistence type="predicted"/>
<organism evidence="3 4">
    <name type="scientific">Mya arenaria</name>
    <name type="common">Soft-shell clam</name>
    <dbReference type="NCBI Taxonomy" id="6604"/>
    <lineage>
        <taxon>Eukaryota</taxon>
        <taxon>Metazoa</taxon>
        <taxon>Spiralia</taxon>
        <taxon>Lophotrochozoa</taxon>
        <taxon>Mollusca</taxon>
        <taxon>Bivalvia</taxon>
        <taxon>Autobranchia</taxon>
        <taxon>Heteroconchia</taxon>
        <taxon>Euheterodonta</taxon>
        <taxon>Imparidentia</taxon>
        <taxon>Neoheterodontei</taxon>
        <taxon>Myida</taxon>
        <taxon>Myoidea</taxon>
        <taxon>Myidae</taxon>
        <taxon>Mya</taxon>
    </lineage>
</organism>